<feature type="compositionally biased region" description="Basic and acidic residues" evidence="1">
    <location>
        <begin position="51"/>
        <end position="70"/>
    </location>
</feature>
<comment type="caution">
    <text evidence="2">The sequence shown here is derived from an EMBL/GenBank/DDBJ whole genome shotgun (WGS) entry which is preliminary data.</text>
</comment>
<dbReference type="Proteomes" id="UP000265520">
    <property type="component" value="Unassembled WGS sequence"/>
</dbReference>
<proteinExistence type="predicted"/>
<feature type="non-terminal residue" evidence="2">
    <location>
        <position position="102"/>
    </location>
</feature>
<name>A0A392RU47_9FABA</name>
<protein>
    <submittedName>
        <fullName evidence="2">Uncharacterized protein</fullName>
    </submittedName>
</protein>
<reference evidence="2 3" key="1">
    <citation type="journal article" date="2018" name="Front. Plant Sci.">
        <title>Red Clover (Trifolium pratense) and Zigzag Clover (T. medium) - A Picture of Genomic Similarities and Differences.</title>
        <authorList>
            <person name="Dluhosova J."/>
            <person name="Istvanek J."/>
            <person name="Nedelnik J."/>
            <person name="Repkova J."/>
        </authorList>
    </citation>
    <scope>NUCLEOTIDE SEQUENCE [LARGE SCALE GENOMIC DNA]</scope>
    <source>
        <strain evidence="3">cv. 10/8</strain>
        <tissue evidence="2">Leaf</tissue>
    </source>
</reference>
<evidence type="ECO:0000256" key="1">
    <source>
        <dbReference type="SAM" id="MobiDB-lite"/>
    </source>
</evidence>
<accession>A0A392RU47</accession>
<feature type="region of interest" description="Disordered" evidence="1">
    <location>
        <begin position="36"/>
        <end position="102"/>
    </location>
</feature>
<feature type="non-terminal residue" evidence="2">
    <location>
        <position position="1"/>
    </location>
</feature>
<dbReference type="EMBL" id="LXQA010265925">
    <property type="protein sequence ID" value="MCI39310.1"/>
    <property type="molecule type" value="Genomic_DNA"/>
</dbReference>
<keyword evidence="3" id="KW-1185">Reference proteome</keyword>
<feature type="compositionally biased region" description="Basic residues" evidence="1">
    <location>
        <begin position="41"/>
        <end position="50"/>
    </location>
</feature>
<organism evidence="2 3">
    <name type="scientific">Trifolium medium</name>
    <dbReference type="NCBI Taxonomy" id="97028"/>
    <lineage>
        <taxon>Eukaryota</taxon>
        <taxon>Viridiplantae</taxon>
        <taxon>Streptophyta</taxon>
        <taxon>Embryophyta</taxon>
        <taxon>Tracheophyta</taxon>
        <taxon>Spermatophyta</taxon>
        <taxon>Magnoliopsida</taxon>
        <taxon>eudicotyledons</taxon>
        <taxon>Gunneridae</taxon>
        <taxon>Pentapetalae</taxon>
        <taxon>rosids</taxon>
        <taxon>fabids</taxon>
        <taxon>Fabales</taxon>
        <taxon>Fabaceae</taxon>
        <taxon>Papilionoideae</taxon>
        <taxon>50 kb inversion clade</taxon>
        <taxon>NPAAA clade</taxon>
        <taxon>Hologalegina</taxon>
        <taxon>IRL clade</taxon>
        <taxon>Trifolieae</taxon>
        <taxon>Trifolium</taxon>
    </lineage>
</organism>
<evidence type="ECO:0000313" key="2">
    <source>
        <dbReference type="EMBL" id="MCI39310.1"/>
    </source>
</evidence>
<feature type="region of interest" description="Disordered" evidence="1">
    <location>
        <begin position="1"/>
        <end position="23"/>
    </location>
</feature>
<evidence type="ECO:0000313" key="3">
    <source>
        <dbReference type="Proteomes" id="UP000265520"/>
    </source>
</evidence>
<dbReference type="AlphaFoldDB" id="A0A392RU47"/>
<sequence length="102" mass="11609">PKIKEIKKEAVTTSESVKEKDVKEKVVAEKTEVVVAEKAKKKDKKRKSSRVKIDEGRSKIRHDKASKQDESSTESDDVPLAQKLKQKTPKAYAKEMHKKFSS</sequence>